<accession>A0A7S9LAE0</accession>
<dbReference type="EMBL" id="CP064946">
    <property type="protein sequence ID" value="QPH50435.1"/>
    <property type="molecule type" value="Genomic_DNA"/>
</dbReference>
<sequence length="1286" mass="145385">MSVKHSLHSNAFNFMSFIQGGVDPRTGQYTMKIELPDLCANTLLGPEFTPTLSFSPLNIIDSGYGAGWTLQLSQYTPDNQVLALGTGETYRITDRNAQPMVLAEQKLVNFKVYRDSDDAFRIEHRSGLVEILTRQGSNQAPVFLPARLFSAQGQSLAFTYRLFNSQHPVLDSISDDTQQNDGKRRILFQTARTANAVVLKLHPFVGADGAPLVTYDMQLKEDDQRVERISVLGEAQGKQVEQARWDMMYVRTHGHLCLSRVTTPTGAVEMLSYADAGHQFPAGSGRPSPLPRVTRHQIEPGAGQPLVDVDYRYPGAHNFIGGGTSLPWRDDGLDNLYKLADSDTYEYQSVEVWKQEGQEIRSITRTFNRYHLLTEVKTLQGNCQQTSATGYTINAGGFHRQPPTFQLPTEETRRWVVVGSEVPARSESVISTYDNHGNVLTRKEANGIEVRNEWFQAAEQEGHPHDPSGFVRHLKSTTTYPASDGQGLAPVLSRRFSYVAYAPLDDAEQPGPRLTVPWFEVESETLVDVDDGERWLECARYEYEHQAASCMGRVREKTVQYPAGPEDPPEATLDTVTHYDYSTPLSTYTRQSVLHTLETLTGYDGEVKQTTLEHSLHTGQPLLNRDDNDVEIRYEYDPLQRVTQETVAPGKPHEATRRYTYFLRDSANGVPEQWQFDVKGVKTITYLDGLNRVVEEQRMDVDHPLLGETLRQTYRAGYDALGQMQTQTEIDWLGDQQLELTSTFEYDDWGEQDCVVGPDGVREYTRTDPVGTPASKGPVITQWREVLDEQGNLVSSGITVTWLNLFDKPTRIERFAPGKLEPADAISLQRNQYDGLGRLFEESVGMAGKPQRVNRYTYDAFERLVIHTLPDAAQVRRSFAAHSREDLPTRISVSSSRGGDQLLGEQGFDGLNRRISATTGGRLQRFEYEPGQRKPCWVTMPSGERVHYEYQPSLSEQPTVRTVGGVTTRFTHDPQNARLIDCEIPDLRLTRDHFSNGDVKVERRWVEGEAAPFEMRYDYSYRSRLLAYQDVLGQVQSNDYDALGQLKRTTLYAALTDQPLLQAHFSYDLFGRLHTTTTRDMASDQALRTQLRYDPHDREDLRTFEFGRFALDEDTGEWVFVAEHTQTLSQAYDDVDKLVLRVLSDETGVLREESYKYDLRGRLTDYNCAGEQCPIDPYGQQIKTQLFRLDAIDNIDLLTTTAADNSRSRIIYKFENAADPAQLTSIEHSSLPAVQLRYDANGNLIQDEAGRTLTYDALNRLQSVDGPTGAARYHYDPEDVLSGMSQ</sequence>
<reference evidence="1 2" key="1">
    <citation type="submission" date="2020-11" db="EMBL/GenBank/DDBJ databases">
        <title>Pseudomonas fulva producing VIM-24.</title>
        <authorList>
            <person name="Liu S."/>
        </authorList>
    </citation>
    <scope>NUCLEOTIDE SEQUENCE [LARGE SCALE GENOMIC DNA]</scope>
    <source>
        <strain evidence="1 2">ZDHY414</strain>
    </source>
</reference>
<protein>
    <submittedName>
        <fullName evidence="1">RHS repeat protein</fullName>
    </submittedName>
</protein>
<name>A0A7S9LAE0_9PSED</name>
<organism evidence="1 2">
    <name type="scientific">Pseudomonas fulva</name>
    <dbReference type="NCBI Taxonomy" id="47880"/>
    <lineage>
        <taxon>Bacteria</taxon>
        <taxon>Pseudomonadati</taxon>
        <taxon>Pseudomonadota</taxon>
        <taxon>Gammaproteobacteria</taxon>
        <taxon>Pseudomonadales</taxon>
        <taxon>Pseudomonadaceae</taxon>
        <taxon>Pseudomonas</taxon>
    </lineage>
</organism>
<dbReference type="Proteomes" id="UP000594430">
    <property type="component" value="Chromosome"/>
</dbReference>
<gene>
    <name evidence="1" type="ORF">IZU98_06925</name>
</gene>
<evidence type="ECO:0000313" key="1">
    <source>
        <dbReference type="EMBL" id="QPH50435.1"/>
    </source>
</evidence>
<dbReference type="Gene3D" id="2.180.10.10">
    <property type="entry name" value="RHS repeat-associated core"/>
    <property type="match status" value="2"/>
</dbReference>
<proteinExistence type="predicted"/>
<dbReference type="RefSeq" id="WP_196110516.1">
    <property type="nucleotide sequence ID" value="NZ_CP064943.1"/>
</dbReference>
<evidence type="ECO:0000313" key="2">
    <source>
        <dbReference type="Proteomes" id="UP000594430"/>
    </source>
</evidence>